<gene>
    <name evidence="1" type="ORF">BLNAU_14755</name>
</gene>
<protein>
    <submittedName>
        <fullName evidence="1">Uncharacterized protein</fullName>
    </submittedName>
</protein>
<proteinExistence type="predicted"/>
<organism evidence="1 2">
    <name type="scientific">Blattamonas nauphoetae</name>
    <dbReference type="NCBI Taxonomy" id="2049346"/>
    <lineage>
        <taxon>Eukaryota</taxon>
        <taxon>Metamonada</taxon>
        <taxon>Preaxostyla</taxon>
        <taxon>Oxymonadida</taxon>
        <taxon>Blattamonas</taxon>
    </lineage>
</organism>
<accession>A0ABQ9XF83</accession>
<dbReference type="EMBL" id="JARBJD010000138">
    <property type="protein sequence ID" value="KAK2950344.1"/>
    <property type="molecule type" value="Genomic_DNA"/>
</dbReference>
<name>A0ABQ9XF83_9EUKA</name>
<keyword evidence="2" id="KW-1185">Reference proteome</keyword>
<evidence type="ECO:0000313" key="1">
    <source>
        <dbReference type="EMBL" id="KAK2950344.1"/>
    </source>
</evidence>
<comment type="caution">
    <text evidence="1">The sequence shown here is derived from an EMBL/GenBank/DDBJ whole genome shotgun (WGS) entry which is preliminary data.</text>
</comment>
<reference evidence="1 2" key="1">
    <citation type="journal article" date="2022" name="bioRxiv">
        <title>Genomics of Preaxostyla Flagellates Illuminates Evolutionary Transitions and the Path Towards Mitochondrial Loss.</title>
        <authorList>
            <person name="Novak L.V.F."/>
            <person name="Treitli S.C."/>
            <person name="Pyrih J."/>
            <person name="Halakuc P."/>
            <person name="Pipaliya S.V."/>
            <person name="Vacek V."/>
            <person name="Brzon O."/>
            <person name="Soukal P."/>
            <person name="Eme L."/>
            <person name="Dacks J.B."/>
            <person name="Karnkowska A."/>
            <person name="Elias M."/>
            <person name="Hampl V."/>
        </authorList>
    </citation>
    <scope>NUCLEOTIDE SEQUENCE [LARGE SCALE GENOMIC DNA]</scope>
    <source>
        <strain evidence="1">NAU3</strain>
        <tissue evidence="1">Gut</tissue>
    </source>
</reference>
<dbReference type="Proteomes" id="UP001281761">
    <property type="component" value="Unassembled WGS sequence"/>
</dbReference>
<sequence length="195" mass="22512">MCSVAFEMLIGLDTPSIRLGSKGLPSTEVHREDCALRCGIQATPSTQRRYRIEERLRARLLLRATSNAMRNDAPQEGHRKNIPWAAMSEEERRVADEERRARYADDMARRKEERDLNEKKVLERARSRTISTKRTSLQRRRIVHDVKRSETEDSSCCCDEIQEKAGWKRDRDLFNLGELMDLAGDSPHLSIDNSG</sequence>
<evidence type="ECO:0000313" key="2">
    <source>
        <dbReference type="Proteomes" id="UP001281761"/>
    </source>
</evidence>